<protein>
    <submittedName>
        <fullName evidence="1">Uncharacterized protein</fullName>
    </submittedName>
</protein>
<accession>A0A2G5V2L8</accession>
<comment type="caution">
    <text evidence="1">The sequence shown here is derived from an EMBL/GenBank/DDBJ whole genome shotgun (WGS) entry which is preliminary data.</text>
</comment>
<sequence length="214" mass="23648">MDTRNRNETGHSSPNDIISTFNHFFKNVPSNKSFDMSYKVYIRDLADTEDRSTLSAHSSLINVQGVVPTTIASFGNVPIVSASSTSVDQSSYLSASSATSSSTNLSMKSPVTMTHIDRLCEDNMARKERSMLNLNELSQQLGDGNHHQKPITPVKTPSTVYENLNILKPTVSSTPNPSNVYTEVHRDFDKVADSEEKGDDGKFTLYIKVTDCFD</sequence>
<dbReference type="EMBL" id="PDUG01000002">
    <property type="protein sequence ID" value="PIC46024.1"/>
    <property type="molecule type" value="Genomic_DNA"/>
</dbReference>
<gene>
    <name evidence="1" type="primary">Cnig_chr_II.g5848</name>
    <name evidence="1" type="ORF">B9Z55_005848</name>
</gene>
<evidence type="ECO:0000313" key="1">
    <source>
        <dbReference type="EMBL" id="PIC46024.1"/>
    </source>
</evidence>
<organism evidence="1 2">
    <name type="scientific">Caenorhabditis nigoni</name>
    <dbReference type="NCBI Taxonomy" id="1611254"/>
    <lineage>
        <taxon>Eukaryota</taxon>
        <taxon>Metazoa</taxon>
        <taxon>Ecdysozoa</taxon>
        <taxon>Nematoda</taxon>
        <taxon>Chromadorea</taxon>
        <taxon>Rhabditida</taxon>
        <taxon>Rhabditina</taxon>
        <taxon>Rhabditomorpha</taxon>
        <taxon>Rhabditoidea</taxon>
        <taxon>Rhabditidae</taxon>
        <taxon>Peloderinae</taxon>
        <taxon>Caenorhabditis</taxon>
    </lineage>
</organism>
<dbReference type="AlphaFoldDB" id="A0A2G5V2L8"/>
<dbReference type="Proteomes" id="UP000230233">
    <property type="component" value="Chromosome II"/>
</dbReference>
<proteinExistence type="predicted"/>
<dbReference type="OrthoDB" id="5842242at2759"/>
<reference evidence="2" key="1">
    <citation type="submission" date="2017-10" db="EMBL/GenBank/DDBJ databases">
        <title>Rapid genome shrinkage in a self-fertile nematode reveals novel sperm competition proteins.</title>
        <authorList>
            <person name="Yin D."/>
            <person name="Schwarz E.M."/>
            <person name="Thomas C.G."/>
            <person name="Felde R.L."/>
            <person name="Korf I.F."/>
            <person name="Cutter A.D."/>
            <person name="Schartner C.M."/>
            <person name="Ralston E.J."/>
            <person name="Meyer B.J."/>
            <person name="Haag E.S."/>
        </authorList>
    </citation>
    <scope>NUCLEOTIDE SEQUENCE [LARGE SCALE GENOMIC DNA]</scope>
    <source>
        <strain evidence="2">JU1422</strain>
    </source>
</reference>
<name>A0A2G5V2L8_9PELO</name>
<evidence type="ECO:0000313" key="2">
    <source>
        <dbReference type="Proteomes" id="UP000230233"/>
    </source>
</evidence>
<keyword evidence="2" id="KW-1185">Reference proteome</keyword>